<feature type="transmembrane region" description="Helical" evidence="6">
    <location>
        <begin position="450"/>
        <end position="469"/>
    </location>
</feature>
<feature type="transmembrane region" description="Helical" evidence="6">
    <location>
        <begin position="164"/>
        <end position="179"/>
    </location>
</feature>
<feature type="transmembrane region" description="Helical" evidence="6">
    <location>
        <begin position="191"/>
        <end position="212"/>
    </location>
</feature>
<keyword evidence="2" id="KW-1003">Cell membrane</keyword>
<feature type="transmembrane region" description="Helical" evidence="6">
    <location>
        <begin position="51"/>
        <end position="73"/>
    </location>
</feature>
<protein>
    <submittedName>
        <fullName evidence="7">Polysaccharide biosynthesis protein</fullName>
    </submittedName>
</protein>
<keyword evidence="3 6" id="KW-0812">Transmembrane</keyword>
<feature type="transmembrane region" description="Helical" evidence="6">
    <location>
        <begin position="360"/>
        <end position="382"/>
    </location>
</feature>
<dbReference type="PIRSF" id="PIRSF038958">
    <property type="entry name" value="PG_synth_SpoVB"/>
    <property type="match status" value="1"/>
</dbReference>
<dbReference type="EMBL" id="JACWFH010000003">
    <property type="protein sequence ID" value="MBY0095472.1"/>
    <property type="molecule type" value="Genomic_DNA"/>
</dbReference>
<feature type="transmembrane region" description="Helical" evidence="6">
    <location>
        <begin position="123"/>
        <end position="143"/>
    </location>
</feature>
<dbReference type="Pfam" id="PF01943">
    <property type="entry name" value="Polysacc_synt"/>
    <property type="match status" value="1"/>
</dbReference>
<feature type="transmembrane region" description="Helical" evidence="6">
    <location>
        <begin position="291"/>
        <end position="311"/>
    </location>
</feature>
<gene>
    <name evidence="7" type="ORF">H0185_01380</name>
</gene>
<dbReference type="RefSeq" id="WP_221870477.1">
    <property type="nucleotide sequence ID" value="NZ_JACWFH010000003.1"/>
</dbReference>
<proteinExistence type="predicted"/>
<dbReference type="PANTHER" id="PTHR30250:SF29">
    <property type="entry name" value="POLYSACCHARIDE BIOSYNTHESIS PROTEIN C-TERMINAL DOMAIN-CONTAINING PROTEIN"/>
    <property type="match status" value="1"/>
</dbReference>
<evidence type="ECO:0000313" key="8">
    <source>
        <dbReference type="Proteomes" id="UP000769780"/>
    </source>
</evidence>
<keyword evidence="4 6" id="KW-1133">Transmembrane helix</keyword>
<feature type="transmembrane region" description="Helical" evidence="6">
    <location>
        <begin position="233"/>
        <end position="259"/>
    </location>
</feature>
<evidence type="ECO:0000256" key="1">
    <source>
        <dbReference type="ARBA" id="ARBA00004651"/>
    </source>
</evidence>
<comment type="subcellular location">
    <subcellularLocation>
        <location evidence="1">Cell membrane</location>
        <topology evidence="1">Multi-pass membrane protein</topology>
    </subcellularLocation>
</comment>
<evidence type="ECO:0000256" key="3">
    <source>
        <dbReference type="ARBA" id="ARBA00022692"/>
    </source>
</evidence>
<dbReference type="CDD" id="cd13124">
    <property type="entry name" value="MATE_SpoVB_like"/>
    <property type="match status" value="1"/>
</dbReference>
<feature type="transmembrane region" description="Helical" evidence="6">
    <location>
        <begin position="416"/>
        <end position="438"/>
    </location>
</feature>
<organism evidence="7 8">
    <name type="scientific">Mesobacillus maritimus</name>
    <dbReference type="NCBI Taxonomy" id="1643336"/>
    <lineage>
        <taxon>Bacteria</taxon>
        <taxon>Bacillati</taxon>
        <taxon>Bacillota</taxon>
        <taxon>Bacilli</taxon>
        <taxon>Bacillales</taxon>
        <taxon>Bacillaceae</taxon>
        <taxon>Mesobacillus</taxon>
    </lineage>
</organism>
<evidence type="ECO:0000256" key="5">
    <source>
        <dbReference type="ARBA" id="ARBA00023136"/>
    </source>
</evidence>
<keyword evidence="5 6" id="KW-0472">Membrane</keyword>
<evidence type="ECO:0000256" key="2">
    <source>
        <dbReference type="ARBA" id="ARBA00022475"/>
    </source>
</evidence>
<dbReference type="Proteomes" id="UP000769780">
    <property type="component" value="Unassembled WGS sequence"/>
</dbReference>
<dbReference type="InterPro" id="IPR050833">
    <property type="entry name" value="Poly_Biosynth_Transport"/>
</dbReference>
<comment type="caution">
    <text evidence="7">The sequence shown here is derived from an EMBL/GenBank/DDBJ whole genome shotgun (WGS) entry which is preliminary data.</text>
</comment>
<feature type="transmembrane region" description="Helical" evidence="6">
    <location>
        <begin position="85"/>
        <end position="111"/>
    </location>
</feature>
<evidence type="ECO:0000256" key="4">
    <source>
        <dbReference type="ARBA" id="ARBA00022989"/>
    </source>
</evidence>
<feature type="transmembrane region" description="Helical" evidence="6">
    <location>
        <begin position="389"/>
        <end position="410"/>
    </location>
</feature>
<dbReference type="InterPro" id="IPR024923">
    <property type="entry name" value="PG_synth_SpoVB"/>
</dbReference>
<feature type="transmembrane region" description="Helical" evidence="6">
    <location>
        <begin position="323"/>
        <end position="345"/>
    </location>
</feature>
<sequence length="532" mass="58187">MKSVSGSQDLFRGALILTAAALVTKILSAMYRVPFQNIVGDIGFYIYQQVYPFYGIILVLSTHGFPVVISKLYKEQLSSDNQKGATRLLAVSLFFLTIIGLAFFFVFFLGAEAIASSMGDQDLATLFRVMAFPFLLFPFISVFRGYFQGGGNMIPTAVSQVGEQLIRVITILLLSYILIKQDYSLYQAGSGAVFGSVTGGLVGLTILCYFFLKSSDGILQNQYNLKELGVTALPVIKALIFQGFAISVSGMVLILLQLADALNLYQLLSSTDMTIEEAKIAKGVYDRGQPLIQLGTVVATSIALSLVPAISGEKQRQKTIQNVRIALQLSLLVGAAAAIGLFSIIEPTNIMLFENANGSFVLAQLSLLILPGSVMITIIGILQGMNHSFFPAFIVLGGFGLKYILNFFLIPSYGTAGAAFAIIIAMIVMLMILIFKLRKVMQQQILSTSFILKVLLISGLMGLVLHFYIKTVQWLFWEHLTLRPLAAFQAISAVFVGAVFYLVIVIKTRLLGEKELLMLPFGSKLLFLLPKR</sequence>
<evidence type="ECO:0000256" key="6">
    <source>
        <dbReference type="SAM" id="Phobius"/>
    </source>
</evidence>
<reference evidence="7 8" key="1">
    <citation type="submission" date="2020-07" db="EMBL/GenBank/DDBJ databases">
        <title>Fungal Genomes of the International Space Station.</title>
        <authorList>
            <person name="Seuylemezian A."/>
            <person name="Singh N.K."/>
            <person name="Wood J."/>
            <person name="Venkateswaran K."/>
        </authorList>
    </citation>
    <scope>NUCLEOTIDE SEQUENCE [LARGE SCALE GENOMIC DNA]</scope>
    <source>
        <strain evidence="7 8">PL-B2</strain>
    </source>
</reference>
<accession>A0ABS7JZP5</accession>
<name>A0ABS7JZP5_9BACI</name>
<dbReference type="PANTHER" id="PTHR30250">
    <property type="entry name" value="PST FAMILY PREDICTED COLANIC ACID TRANSPORTER"/>
    <property type="match status" value="1"/>
</dbReference>
<feature type="transmembrane region" description="Helical" evidence="6">
    <location>
        <begin position="12"/>
        <end position="31"/>
    </location>
</feature>
<keyword evidence="8" id="KW-1185">Reference proteome</keyword>
<dbReference type="InterPro" id="IPR002797">
    <property type="entry name" value="Polysacc_synth"/>
</dbReference>
<evidence type="ECO:0000313" key="7">
    <source>
        <dbReference type="EMBL" id="MBY0095472.1"/>
    </source>
</evidence>
<feature type="transmembrane region" description="Helical" evidence="6">
    <location>
        <begin position="485"/>
        <end position="506"/>
    </location>
</feature>